<evidence type="ECO:0000256" key="2">
    <source>
        <dbReference type="ARBA" id="ARBA00022741"/>
    </source>
</evidence>
<accession>A0ABW8Y9U0</accession>
<dbReference type="InterPro" id="IPR017911">
    <property type="entry name" value="MacB-like_ATP-bd"/>
</dbReference>
<evidence type="ECO:0000313" key="6">
    <source>
        <dbReference type="Proteomes" id="UP001629059"/>
    </source>
</evidence>
<comment type="caution">
    <text evidence="5">The sequence shown here is derived from an EMBL/GenBank/DDBJ whole genome shotgun (WGS) entry which is preliminary data.</text>
</comment>
<sequence>MMITTKDIRFSYGKGTSFQFPNIAASKGDSLLITGGSGKGKTTLLHILGGLLKPESGEVLIDETSLSSLSDRKLDHFRGKNIGLVLQQAYFVASLTVLENVVLASWLATGHQATEKAKQLLEQLDLKDHLHKLPSQLSIGQQQRVSIARALINEPKLLLADEPTSSLDDENAYKVADMLSGLAKQFGTALVIVTHDQRLKDRFPNQITLS</sequence>
<reference evidence="5 6" key="1">
    <citation type="submission" date="2024-06" db="EMBL/GenBank/DDBJ databases">
        <authorList>
            <person name="Kaempfer P."/>
            <person name="Viver T."/>
        </authorList>
    </citation>
    <scope>NUCLEOTIDE SEQUENCE [LARGE SCALE GENOMIC DNA]</scope>
    <source>
        <strain evidence="5 6">ST-75</strain>
    </source>
</reference>
<dbReference type="Pfam" id="PF00005">
    <property type="entry name" value="ABC_tran"/>
    <property type="match status" value="1"/>
</dbReference>
<evidence type="ECO:0000259" key="4">
    <source>
        <dbReference type="PROSITE" id="PS50893"/>
    </source>
</evidence>
<dbReference type="SUPFAM" id="SSF52540">
    <property type="entry name" value="P-loop containing nucleoside triphosphate hydrolases"/>
    <property type="match status" value="1"/>
</dbReference>
<dbReference type="CDD" id="cd03255">
    <property type="entry name" value="ABC_MJ0796_LolCDE_FtsE"/>
    <property type="match status" value="1"/>
</dbReference>
<keyword evidence="2" id="KW-0547">Nucleotide-binding</keyword>
<gene>
    <name evidence="5" type="ORF">ABS768_03725</name>
</gene>
<dbReference type="PROSITE" id="PS50893">
    <property type="entry name" value="ABC_TRANSPORTER_2"/>
    <property type="match status" value="1"/>
</dbReference>
<organism evidence="5 6">
    <name type="scientific">Flavobacterium rhizophilum</name>
    <dbReference type="NCBI Taxonomy" id="3163296"/>
    <lineage>
        <taxon>Bacteria</taxon>
        <taxon>Pseudomonadati</taxon>
        <taxon>Bacteroidota</taxon>
        <taxon>Flavobacteriia</taxon>
        <taxon>Flavobacteriales</taxon>
        <taxon>Flavobacteriaceae</taxon>
        <taxon>Flavobacterium</taxon>
    </lineage>
</organism>
<evidence type="ECO:0000313" key="5">
    <source>
        <dbReference type="EMBL" id="MFL9836592.1"/>
    </source>
</evidence>
<dbReference type="InterPro" id="IPR003439">
    <property type="entry name" value="ABC_transporter-like_ATP-bd"/>
</dbReference>
<protein>
    <submittedName>
        <fullName evidence="5">ABC transporter ATP-binding protein</fullName>
    </submittedName>
</protein>
<dbReference type="Proteomes" id="UP001629059">
    <property type="component" value="Unassembled WGS sequence"/>
</dbReference>
<evidence type="ECO:0000256" key="3">
    <source>
        <dbReference type="ARBA" id="ARBA00022840"/>
    </source>
</evidence>
<dbReference type="InterPro" id="IPR027417">
    <property type="entry name" value="P-loop_NTPase"/>
</dbReference>
<evidence type="ECO:0000256" key="1">
    <source>
        <dbReference type="ARBA" id="ARBA00022448"/>
    </source>
</evidence>
<dbReference type="RefSeq" id="WP_408073619.1">
    <property type="nucleotide sequence ID" value="NZ_JBELQB010000002.1"/>
</dbReference>
<dbReference type="InterPro" id="IPR003593">
    <property type="entry name" value="AAA+_ATPase"/>
</dbReference>
<feature type="domain" description="ABC transporter" evidence="4">
    <location>
        <begin position="3"/>
        <end position="207"/>
    </location>
</feature>
<keyword evidence="6" id="KW-1185">Reference proteome</keyword>
<name>A0ABW8Y9U0_9FLAO</name>
<dbReference type="SMART" id="SM00382">
    <property type="entry name" value="AAA"/>
    <property type="match status" value="1"/>
</dbReference>
<dbReference type="PANTHER" id="PTHR24220">
    <property type="entry name" value="IMPORT ATP-BINDING PROTEIN"/>
    <property type="match status" value="1"/>
</dbReference>
<keyword evidence="3 5" id="KW-0067">ATP-binding</keyword>
<keyword evidence="1" id="KW-0813">Transport</keyword>
<proteinExistence type="predicted"/>
<dbReference type="GO" id="GO:0005524">
    <property type="term" value="F:ATP binding"/>
    <property type="evidence" value="ECO:0007669"/>
    <property type="project" value="UniProtKB-KW"/>
</dbReference>
<dbReference type="EMBL" id="JBELQB010000002">
    <property type="protein sequence ID" value="MFL9836592.1"/>
    <property type="molecule type" value="Genomic_DNA"/>
</dbReference>
<dbReference type="Gene3D" id="3.40.50.300">
    <property type="entry name" value="P-loop containing nucleotide triphosphate hydrolases"/>
    <property type="match status" value="1"/>
</dbReference>
<dbReference type="PANTHER" id="PTHR24220:SF659">
    <property type="entry name" value="TRANSPORTER, PUTATIVE-RELATED"/>
    <property type="match status" value="1"/>
</dbReference>
<dbReference type="InterPro" id="IPR015854">
    <property type="entry name" value="ABC_transpr_LolD-like"/>
</dbReference>